<gene>
    <name evidence="1" type="ORF">CEXT_197881</name>
</gene>
<accession>A0AAV4Q7M3</accession>
<keyword evidence="2" id="KW-1185">Reference proteome</keyword>
<evidence type="ECO:0000313" key="1">
    <source>
        <dbReference type="EMBL" id="GIY04202.1"/>
    </source>
</evidence>
<protein>
    <submittedName>
        <fullName evidence="1">Uncharacterized protein</fullName>
    </submittedName>
</protein>
<comment type="caution">
    <text evidence="1">The sequence shown here is derived from an EMBL/GenBank/DDBJ whole genome shotgun (WGS) entry which is preliminary data.</text>
</comment>
<proteinExistence type="predicted"/>
<evidence type="ECO:0000313" key="2">
    <source>
        <dbReference type="Proteomes" id="UP001054945"/>
    </source>
</evidence>
<dbReference type="EMBL" id="BPLR01005685">
    <property type="protein sequence ID" value="GIY04202.1"/>
    <property type="molecule type" value="Genomic_DNA"/>
</dbReference>
<reference evidence="1 2" key="1">
    <citation type="submission" date="2021-06" db="EMBL/GenBank/DDBJ databases">
        <title>Caerostris extrusa draft genome.</title>
        <authorList>
            <person name="Kono N."/>
            <person name="Arakawa K."/>
        </authorList>
    </citation>
    <scope>NUCLEOTIDE SEQUENCE [LARGE SCALE GENOMIC DNA]</scope>
</reference>
<dbReference type="Proteomes" id="UP001054945">
    <property type="component" value="Unassembled WGS sequence"/>
</dbReference>
<dbReference type="AlphaFoldDB" id="A0AAV4Q7M3"/>
<sequence length="150" mass="17035">MGEALIHFTLYHREWLHRVAEEVVPRIEDNPDAFYSFGYDLVDELCGDEPFMEVLATCSFSIWFDSKLDKLLNPCRTTEGISKSTEFNSSSDTVILKSTETTSLSIRRIPKLTGSIPKSIEDTPKFTALINKPTEILVSTDSTQNRQKQL</sequence>
<organism evidence="1 2">
    <name type="scientific">Caerostris extrusa</name>
    <name type="common">Bark spider</name>
    <name type="synonym">Caerostris bankana</name>
    <dbReference type="NCBI Taxonomy" id="172846"/>
    <lineage>
        <taxon>Eukaryota</taxon>
        <taxon>Metazoa</taxon>
        <taxon>Ecdysozoa</taxon>
        <taxon>Arthropoda</taxon>
        <taxon>Chelicerata</taxon>
        <taxon>Arachnida</taxon>
        <taxon>Araneae</taxon>
        <taxon>Araneomorphae</taxon>
        <taxon>Entelegynae</taxon>
        <taxon>Araneoidea</taxon>
        <taxon>Araneidae</taxon>
        <taxon>Caerostris</taxon>
    </lineage>
</organism>
<name>A0AAV4Q7M3_CAEEX</name>